<evidence type="ECO:0000256" key="5">
    <source>
        <dbReference type="ARBA" id="ARBA00023001"/>
    </source>
</evidence>
<gene>
    <name evidence="13" type="ORF">SLNWT_2038</name>
</gene>
<keyword evidence="14" id="KW-1185">Reference proteome</keyword>
<dbReference type="PRINTS" id="PR00131">
    <property type="entry name" value="GLHYDRLASE1"/>
</dbReference>
<dbReference type="InterPro" id="IPR017736">
    <property type="entry name" value="Glyco_hydro_1_beta-glucosidase"/>
</dbReference>
<feature type="binding site" evidence="10">
    <location>
        <position position="24"/>
    </location>
    <ligand>
        <name>substrate</name>
    </ligand>
</feature>
<feature type="active site" description="Proton donor" evidence="9">
    <location>
        <position position="170"/>
    </location>
</feature>
<feature type="binding site" evidence="10">
    <location>
        <begin position="420"/>
        <end position="421"/>
    </location>
    <ligand>
        <name>substrate</name>
    </ligand>
</feature>
<sequence length="460" mass="50468">MTPTDPMPRFPDGFAWGVGAASFQTEGAVDEDGRGPSIWDTFCARPGRIANGDAALVATDFYRRYREDIALVRELGVDVYRISVAWPRVVPDGTGPVNPKGLDFYDRVVDALCAAGLDPALTLYHWDLPQPLEDAGGWLTRETAEHFARYAEAVAERLADRVAYWIPLNEPVVQTMLGYAIGEHAPGRSLLFEALPTAHHQLLAHGLGVGALRAAGARRIGTANPHAPQRPASALPEDLAAAELSDALWNRLWSDPILTGRYPEGYAAAMPGPVERDLATISAPLDFYGVNYYSPTTVGAPMPGRSREMNGYRLPEDAPFVTVDSGLPRTGLGGDADPSGLYETLLTLTKRYGELLPPLIVTENGTSQRPGTEEPGPDGRIHDRGRIAYLDAHVRALHAALREGADVRGYWHWSPTDNFEWSHGFVQRFGLVHVDYESLARTPKDSYYWYRRLVKGELAS</sequence>
<proteinExistence type="inferred from homology"/>
<dbReference type="KEGG" id="sals:SLNWT_2038"/>
<feature type="binding site" evidence="10">
    <location>
        <position position="169"/>
    </location>
    <ligand>
        <name>substrate</name>
    </ligand>
</feature>
<organism evidence="13 14">
    <name type="scientific">Streptomyces albus (strain ATCC 21838 / DSM 41398 / FERM P-419 / JCM 4703 / NBRC 107858)</name>
    <dbReference type="NCBI Taxonomy" id="1081613"/>
    <lineage>
        <taxon>Bacteria</taxon>
        <taxon>Bacillati</taxon>
        <taxon>Actinomycetota</taxon>
        <taxon>Actinomycetes</taxon>
        <taxon>Kitasatosporales</taxon>
        <taxon>Streptomycetaceae</taxon>
        <taxon>Streptomyces</taxon>
    </lineage>
</organism>
<dbReference type="Gene3D" id="3.20.20.80">
    <property type="entry name" value="Glycosidases"/>
    <property type="match status" value="1"/>
</dbReference>
<dbReference type="PANTHER" id="PTHR10353">
    <property type="entry name" value="GLYCOSYL HYDROLASE"/>
    <property type="match status" value="1"/>
</dbReference>
<dbReference type="EMBL" id="CP010519">
    <property type="protein sequence ID" value="AJE82414.1"/>
    <property type="molecule type" value="Genomic_DNA"/>
</dbReference>
<feature type="binding site" evidence="10">
    <location>
        <position position="125"/>
    </location>
    <ligand>
        <name>substrate</name>
    </ligand>
</feature>
<dbReference type="GO" id="GO:0005829">
    <property type="term" value="C:cytosol"/>
    <property type="evidence" value="ECO:0007669"/>
    <property type="project" value="TreeGrafter"/>
</dbReference>
<keyword evidence="5" id="KW-0136">Cellulose degradation</keyword>
<dbReference type="AlphaFoldDB" id="A0A0B5ELK7"/>
<feature type="region of interest" description="Disordered" evidence="12">
    <location>
        <begin position="362"/>
        <end position="381"/>
    </location>
</feature>
<evidence type="ECO:0000256" key="3">
    <source>
        <dbReference type="ARBA" id="ARBA00012744"/>
    </source>
</evidence>
<dbReference type="PANTHER" id="PTHR10353:SF36">
    <property type="entry name" value="LP05116P"/>
    <property type="match status" value="1"/>
</dbReference>
<dbReference type="PROSITE" id="PS00653">
    <property type="entry name" value="GLYCOSYL_HYDROL_F1_2"/>
    <property type="match status" value="1"/>
</dbReference>
<dbReference type="FunFam" id="3.20.20.80:FF:000004">
    <property type="entry name" value="Beta-glucosidase 6-phospho-beta-glucosidase"/>
    <property type="match status" value="1"/>
</dbReference>
<evidence type="ECO:0000256" key="10">
    <source>
        <dbReference type="PIRSR" id="PIRSR617736-2"/>
    </source>
</evidence>
<dbReference type="InterPro" id="IPR017853">
    <property type="entry name" value="GH"/>
</dbReference>
<keyword evidence="8" id="KW-0624">Polysaccharide degradation</keyword>
<evidence type="ECO:0000256" key="12">
    <source>
        <dbReference type="SAM" id="MobiDB-lite"/>
    </source>
</evidence>
<dbReference type="EC" id="3.2.1.21" evidence="3 11"/>
<protein>
    <recommendedName>
        <fullName evidence="3 11">Beta-glucosidase</fullName>
        <ecNumber evidence="3 11">3.2.1.21</ecNumber>
    </recommendedName>
</protein>
<keyword evidence="7 11" id="KW-0326">Glycosidase</keyword>
<evidence type="ECO:0000256" key="4">
    <source>
        <dbReference type="ARBA" id="ARBA00022801"/>
    </source>
</evidence>
<dbReference type="InterPro" id="IPR001360">
    <property type="entry name" value="Glyco_hydro_1"/>
</dbReference>
<evidence type="ECO:0000313" key="14">
    <source>
        <dbReference type="Proteomes" id="UP000031523"/>
    </source>
</evidence>
<feature type="binding site" evidence="10">
    <location>
        <position position="413"/>
    </location>
    <ligand>
        <name>substrate</name>
    </ligand>
</feature>
<evidence type="ECO:0000256" key="7">
    <source>
        <dbReference type="ARBA" id="ARBA00023295"/>
    </source>
</evidence>
<comment type="catalytic activity">
    <reaction evidence="1 11">
        <text>Hydrolysis of terminal, non-reducing beta-D-glucosyl residues with release of beta-D-glucose.</text>
        <dbReference type="EC" id="3.2.1.21"/>
    </reaction>
</comment>
<evidence type="ECO:0000256" key="11">
    <source>
        <dbReference type="RuleBase" id="RU361175"/>
    </source>
</evidence>
<feature type="binding site" evidence="10">
    <location>
        <position position="293"/>
    </location>
    <ligand>
        <name>substrate</name>
    </ligand>
</feature>
<reference evidence="13 14" key="1">
    <citation type="submission" date="2015-01" db="EMBL/GenBank/DDBJ databases">
        <title>Enhanced salinomycin production by adjusting the supply of polyketide extender units in Streptomyce albus DSM 41398.</title>
        <authorList>
            <person name="Lu C."/>
        </authorList>
    </citation>
    <scope>NUCLEOTIDE SEQUENCE [LARGE SCALE GENOMIC DNA]</scope>
    <source>
        <strain evidence="14">ATCC 21838 / DSM 41398 / FERM P-419 / JCM 4703 / NBRC 107858</strain>
    </source>
</reference>
<evidence type="ECO:0000256" key="9">
    <source>
        <dbReference type="PIRSR" id="PIRSR617736-1"/>
    </source>
</evidence>
<dbReference type="GO" id="GO:0008422">
    <property type="term" value="F:beta-glucosidase activity"/>
    <property type="evidence" value="ECO:0007669"/>
    <property type="project" value="UniProtKB-EC"/>
</dbReference>
<evidence type="ECO:0000256" key="8">
    <source>
        <dbReference type="ARBA" id="ARBA00023326"/>
    </source>
</evidence>
<evidence type="ECO:0000256" key="1">
    <source>
        <dbReference type="ARBA" id="ARBA00000448"/>
    </source>
</evidence>
<evidence type="ECO:0000256" key="2">
    <source>
        <dbReference type="ARBA" id="ARBA00010838"/>
    </source>
</evidence>
<dbReference type="SUPFAM" id="SSF51445">
    <property type="entry name" value="(Trans)glycosidases"/>
    <property type="match status" value="1"/>
</dbReference>
<accession>A0A0B5ELK7</accession>
<evidence type="ECO:0000256" key="6">
    <source>
        <dbReference type="ARBA" id="ARBA00023277"/>
    </source>
</evidence>
<dbReference type="NCBIfam" id="TIGR03356">
    <property type="entry name" value="BGL"/>
    <property type="match status" value="1"/>
</dbReference>
<name>A0A0B5ELK7_STRA4</name>
<evidence type="ECO:0000313" key="13">
    <source>
        <dbReference type="EMBL" id="AJE82414.1"/>
    </source>
</evidence>
<keyword evidence="4 11" id="KW-0378">Hydrolase</keyword>
<feature type="active site" description="Nucleophile" evidence="9">
    <location>
        <position position="363"/>
    </location>
</feature>
<dbReference type="Pfam" id="PF00232">
    <property type="entry name" value="Glyco_hydro_1"/>
    <property type="match status" value="1"/>
</dbReference>
<comment type="similarity">
    <text evidence="2 11">Belongs to the glycosyl hydrolase 1 family.</text>
</comment>
<keyword evidence="6" id="KW-0119">Carbohydrate metabolism</keyword>
<dbReference type="GO" id="GO:0030245">
    <property type="term" value="P:cellulose catabolic process"/>
    <property type="evidence" value="ECO:0007669"/>
    <property type="project" value="UniProtKB-KW"/>
</dbReference>
<dbReference type="Proteomes" id="UP000031523">
    <property type="component" value="Chromosome"/>
</dbReference>
<dbReference type="InterPro" id="IPR033132">
    <property type="entry name" value="GH_1_N_CS"/>
</dbReference>